<dbReference type="AlphaFoldDB" id="A0A5B7HG26"/>
<comment type="caution">
    <text evidence="2">The sequence shown here is derived from an EMBL/GenBank/DDBJ whole genome shotgun (WGS) entry which is preliminary data.</text>
</comment>
<evidence type="ECO:0000313" key="3">
    <source>
        <dbReference type="Proteomes" id="UP000324222"/>
    </source>
</evidence>
<name>A0A5B7HG26_PORTR</name>
<keyword evidence="3" id="KW-1185">Reference proteome</keyword>
<protein>
    <submittedName>
        <fullName evidence="2">Uncharacterized protein</fullName>
    </submittedName>
</protein>
<dbReference type="Proteomes" id="UP000324222">
    <property type="component" value="Unassembled WGS sequence"/>
</dbReference>
<accession>A0A5B7HG26</accession>
<reference evidence="2 3" key="1">
    <citation type="submission" date="2019-05" db="EMBL/GenBank/DDBJ databases">
        <title>Another draft genome of Portunus trituberculatus and its Hox gene families provides insights of decapod evolution.</title>
        <authorList>
            <person name="Jeong J.-H."/>
            <person name="Song I."/>
            <person name="Kim S."/>
            <person name="Choi T."/>
            <person name="Kim D."/>
            <person name="Ryu S."/>
            <person name="Kim W."/>
        </authorList>
    </citation>
    <scope>NUCLEOTIDE SEQUENCE [LARGE SCALE GENOMIC DNA]</scope>
    <source>
        <tissue evidence="2">Muscle</tissue>
    </source>
</reference>
<gene>
    <name evidence="2" type="ORF">E2C01_065627</name>
</gene>
<sequence>MSSGSQPSPLTPSSTLLPTSPRPSTRHITSATPIPPLPPLPSLRRSTPSFPSYCLYANQVQQDTGFNFSSLCIPQGVAGQLFVTLCVCLCRTASEPSAAACSQSSFVHQLSRKN</sequence>
<dbReference type="EMBL" id="VSRR010032725">
    <property type="protein sequence ID" value="MPC71350.1"/>
    <property type="molecule type" value="Genomic_DNA"/>
</dbReference>
<organism evidence="2 3">
    <name type="scientific">Portunus trituberculatus</name>
    <name type="common">Swimming crab</name>
    <name type="synonym">Neptunus trituberculatus</name>
    <dbReference type="NCBI Taxonomy" id="210409"/>
    <lineage>
        <taxon>Eukaryota</taxon>
        <taxon>Metazoa</taxon>
        <taxon>Ecdysozoa</taxon>
        <taxon>Arthropoda</taxon>
        <taxon>Crustacea</taxon>
        <taxon>Multicrustacea</taxon>
        <taxon>Malacostraca</taxon>
        <taxon>Eumalacostraca</taxon>
        <taxon>Eucarida</taxon>
        <taxon>Decapoda</taxon>
        <taxon>Pleocyemata</taxon>
        <taxon>Brachyura</taxon>
        <taxon>Eubrachyura</taxon>
        <taxon>Portunoidea</taxon>
        <taxon>Portunidae</taxon>
        <taxon>Portuninae</taxon>
        <taxon>Portunus</taxon>
    </lineage>
</organism>
<evidence type="ECO:0000256" key="1">
    <source>
        <dbReference type="SAM" id="MobiDB-lite"/>
    </source>
</evidence>
<feature type="region of interest" description="Disordered" evidence="1">
    <location>
        <begin position="1"/>
        <end position="44"/>
    </location>
</feature>
<evidence type="ECO:0000313" key="2">
    <source>
        <dbReference type="EMBL" id="MPC71350.1"/>
    </source>
</evidence>
<feature type="compositionally biased region" description="Low complexity" evidence="1">
    <location>
        <begin position="1"/>
        <end position="32"/>
    </location>
</feature>
<proteinExistence type="predicted"/>